<evidence type="ECO:0000313" key="2">
    <source>
        <dbReference type="Proteomes" id="UP000054007"/>
    </source>
</evidence>
<dbReference type="Proteomes" id="UP000054007">
    <property type="component" value="Unassembled WGS sequence"/>
</dbReference>
<organism evidence="1 2">
    <name type="scientific">Cylindrobasidium torrendii FP15055 ss-10</name>
    <dbReference type="NCBI Taxonomy" id="1314674"/>
    <lineage>
        <taxon>Eukaryota</taxon>
        <taxon>Fungi</taxon>
        <taxon>Dikarya</taxon>
        <taxon>Basidiomycota</taxon>
        <taxon>Agaricomycotina</taxon>
        <taxon>Agaricomycetes</taxon>
        <taxon>Agaricomycetidae</taxon>
        <taxon>Agaricales</taxon>
        <taxon>Marasmiineae</taxon>
        <taxon>Physalacriaceae</taxon>
        <taxon>Cylindrobasidium</taxon>
    </lineage>
</organism>
<reference evidence="1 2" key="1">
    <citation type="journal article" date="2015" name="Fungal Genet. Biol.">
        <title>Evolution of novel wood decay mechanisms in Agaricales revealed by the genome sequences of Fistulina hepatica and Cylindrobasidium torrendii.</title>
        <authorList>
            <person name="Floudas D."/>
            <person name="Held B.W."/>
            <person name="Riley R."/>
            <person name="Nagy L.G."/>
            <person name="Koehler G."/>
            <person name="Ransdell A.S."/>
            <person name="Younus H."/>
            <person name="Chow J."/>
            <person name="Chiniquy J."/>
            <person name="Lipzen A."/>
            <person name="Tritt A."/>
            <person name="Sun H."/>
            <person name="Haridas S."/>
            <person name="LaButti K."/>
            <person name="Ohm R.A."/>
            <person name="Kues U."/>
            <person name="Blanchette R.A."/>
            <person name="Grigoriev I.V."/>
            <person name="Minto R.E."/>
            <person name="Hibbett D.S."/>
        </authorList>
    </citation>
    <scope>NUCLEOTIDE SEQUENCE [LARGE SCALE GENOMIC DNA]</scope>
    <source>
        <strain evidence="1 2">FP15055 ss-10</strain>
    </source>
</reference>
<sequence length="127" mass="14542">GDQKNKVRDYKLTDDDWALLQSLCEVLKVLKHATVYFSLESCLLSDVIPAMDKINEMLTTQLVGSGDSVVSCDKVKTALLLARRTLNKYYARTDDTDTYRIVMVLDPNKKLEYFKQADWPSEWIDSA</sequence>
<dbReference type="InterPro" id="IPR012337">
    <property type="entry name" value="RNaseH-like_sf"/>
</dbReference>
<feature type="non-terminal residue" evidence="1">
    <location>
        <position position="127"/>
    </location>
</feature>
<protein>
    <recommendedName>
        <fullName evidence="3">hAT-like transposase RNase-H fold domain-containing protein</fullName>
    </recommendedName>
</protein>
<gene>
    <name evidence="1" type="ORF">CYLTODRAFT_321931</name>
</gene>
<keyword evidence="2" id="KW-1185">Reference proteome</keyword>
<dbReference type="AlphaFoldDB" id="A0A0D7ASQ8"/>
<accession>A0A0D7ASQ8</accession>
<proteinExistence type="predicted"/>
<evidence type="ECO:0000313" key="1">
    <source>
        <dbReference type="EMBL" id="KIY60869.1"/>
    </source>
</evidence>
<dbReference type="EMBL" id="KN881191">
    <property type="protein sequence ID" value="KIY60869.1"/>
    <property type="molecule type" value="Genomic_DNA"/>
</dbReference>
<dbReference type="OrthoDB" id="3359487at2759"/>
<evidence type="ECO:0008006" key="3">
    <source>
        <dbReference type="Google" id="ProtNLM"/>
    </source>
</evidence>
<dbReference type="SUPFAM" id="SSF53098">
    <property type="entry name" value="Ribonuclease H-like"/>
    <property type="match status" value="1"/>
</dbReference>
<feature type="non-terminal residue" evidence="1">
    <location>
        <position position="1"/>
    </location>
</feature>
<name>A0A0D7ASQ8_9AGAR</name>